<keyword evidence="8" id="KW-1185">Reference proteome</keyword>
<feature type="chain" id="PRO_5026025263" evidence="5">
    <location>
        <begin position="34"/>
        <end position="401"/>
    </location>
</feature>
<evidence type="ECO:0000256" key="1">
    <source>
        <dbReference type="ARBA" id="ARBA00010062"/>
    </source>
</evidence>
<keyword evidence="4" id="KW-0029">Amino-acid transport</keyword>
<evidence type="ECO:0000313" key="7">
    <source>
        <dbReference type="EMBL" id="KAB2340353.1"/>
    </source>
</evidence>
<comment type="caution">
    <text evidence="7">The sequence shown here is derived from an EMBL/GenBank/DDBJ whole genome shotgun (WGS) entry which is preliminary data.</text>
</comment>
<accession>A0A6H9YI41</accession>
<dbReference type="AlphaFoldDB" id="A0A6H9YI41"/>
<dbReference type="Pfam" id="PF13458">
    <property type="entry name" value="Peripla_BP_6"/>
    <property type="match status" value="1"/>
</dbReference>
<comment type="similarity">
    <text evidence="1">Belongs to the leucine-binding protein family.</text>
</comment>
<evidence type="ECO:0000256" key="2">
    <source>
        <dbReference type="ARBA" id="ARBA00022448"/>
    </source>
</evidence>
<organism evidence="7 8">
    <name type="scientific">Actinomadura rudentiformis</name>
    <dbReference type="NCBI Taxonomy" id="359158"/>
    <lineage>
        <taxon>Bacteria</taxon>
        <taxon>Bacillati</taxon>
        <taxon>Actinomycetota</taxon>
        <taxon>Actinomycetes</taxon>
        <taxon>Streptosporangiales</taxon>
        <taxon>Thermomonosporaceae</taxon>
        <taxon>Actinomadura</taxon>
    </lineage>
</organism>
<dbReference type="EMBL" id="WBMT01000030">
    <property type="protein sequence ID" value="KAB2340353.1"/>
    <property type="molecule type" value="Genomic_DNA"/>
</dbReference>
<evidence type="ECO:0000256" key="3">
    <source>
        <dbReference type="ARBA" id="ARBA00022729"/>
    </source>
</evidence>
<keyword evidence="3 5" id="KW-0732">Signal</keyword>
<dbReference type="OrthoDB" id="3759485at2"/>
<evidence type="ECO:0000313" key="8">
    <source>
        <dbReference type="Proteomes" id="UP000468735"/>
    </source>
</evidence>
<feature type="domain" description="Leucine-binding protein" evidence="6">
    <location>
        <begin position="40"/>
        <end position="376"/>
    </location>
</feature>
<gene>
    <name evidence="7" type="ORF">F8566_44995</name>
</gene>
<dbReference type="PROSITE" id="PS51257">
    <property type="entry name" value="PROKAR_LIPOPROTEIN"/>
    <property type="match status" value="1"/>
</dbReference>
<dbReference type="RefSeq" id="WP_151569749.1">
    <property type="nucleotide sequence ID" value="NZ_WBMT01000030.1"/>
</dbReference>
<proteinExistence type="inferred from homology"/>
<dbReference type="Gene3D" id="3.40.50.2300">
    <property type="match status" value="2"/>
</dbReference>
<dbReference type="PRINTS" id="PR00337">
    <property type="entry name" value="LEUILEVALBP"/>
</dbReference>
<protein>
    <submittedName>
        <fullName evidence="7">ABC transporter substrate-binding protein</fullName>
    </submittedName>
</protein>
<keyword evidence="2" id="KW-0813">Transport</keyword>
<dbReference type="InterPro" id="IPR051010">
    <property type="entry name" value="BCAA_transport"/>
</dbReference>
<dbReference type="PANTHER" id="PTHR30483:SF37">
    <property type="entry name" value="ABC TRANSPORTER SUBSTRATE-BINDING PROTEIN"/>
    <property type="match status" value="1"/>
</dbReference>
<dbReference type="InterPro" id="IPR028081">
    <property type="entry name" value="Leu-bd"/>
</dbReference>
<evidence type="ECO:0000256" key="5">
    <source>
        <dbReference type="SAM" id="SignalP"/>
    </source>
</evidence>
<dbReference type="PANTHER" id="PTHR30483">
    <property type="entry name" value="LEUCINE-SPECIFIC-BINDING PROTEIN"/>
    <property type="match status" value="1"/>
</dbReference>
<feature type="signal peptide" evidence="5">
    <location>
        <begin position="1"/>
        <end position="33"/>
    </location>
</feature>
<dbReference type="InterPro" id="IPR028082">
    <property type="entry name" value="Peripla_BP_I"/>
</dbReference>
<reference evidence="7 8" key="1">
    <citation type="submission" date="2019-09" db="EMBL/GenBank/DDBJ databases">
        <title>Actinomadura physcomitrii sp. nov., a novel actinomycete isolated from moss [Physcomitrium sphaericum (Ludw) Fuernr].</title>
        <authorList>
            <person name="Zhuang X."/>
            <person name="Liu C."/>
        </authorList>
    </citation>
    <scope>NUCLEOTIDE SEQUENCE [LARGE SCALE GENOMIC DNA]</scope>
    <source>
        <strain evidence="7 8">HMC1</strain>
    </source>
</reference>
<name>A0A6H9YI41_9ACTN</name>
<evidence type="ECO:0000259" key="6">
    <source>
        <dbReference type="Pfam" id="PF13458"/>
    </source>
</evidence>
<dbReference type="GO" id="GO:0006865">
    <property type="term" value="P:amino acid transport"/>
    <property type="evidence" value="ECO:0007669"/>
    <property type="project" value="UniProtKB-KW"/>
</dbReference>
<dbReference type="InterPro" id="IPR000709">
    <property type="entry name" value="Leu_Ile_Val-bd"/>
</dbReference>
<dbReference type="Proteomes" id="UP000468735">
    <property type="component" value="Unassembled WGS sequence"/>
</dbReference>
<evidence type="ECO:0000256" key="4">
    <source>
        <dbReference type="ARBA" id="ARBA00022970"/>
    </source>
</evidence>
<dbReference type="SUPFAM" id="SSF53822">
    <property type="entry name" value="Periplasmic binding protein-like I"/>
    <property type="match status" value="1"/>
</dbReference>
<sequence>MAHTRSRAGAGVLTAAVVLLALSGCGGSAVSDAQDGGKGPLKIGVIVPLTGPVSSTGKALRNGFELGVKKVNAAGGVGGEKVRYVVVDDAGDPATSTQLARRLIQQDRVSMLFGTITGDTAEAVGKVADDAKVPFGTAILGDVERCHPYGWGFGESTRQLLTPTMPKLIEKYGPKVAIVGSDYNYPHFYAGVVKELVKREGGSVVAEEYSPIGQTDWQPVIKRLKAARPQVLMAMVVGADAVSFSQQAKQFGLLTPGLGYEGAPLDSDYHPALGALVNGRTHTVRWADGLDDPESRTFVADYRAAYTFNAPIPEVAGNAYFGVQFFLAAAKKAGSSDGKAINSEIARLTFDSPLGKGTRFDPANHVFQADMLEATIKPGMEYEVSRRLGRIADTTPKPGCS</sequence>